<keyword evidence="6 8" id="KW-1133">Transmembrane helix</keyword>
<feature type="transmembrane region" description="Helical" evidence="8">
    <location>
        <begin position="321"/>
        <end position="339"/>
    </location>
</feature>
<feature type="transmembrane region" description="Helical" evidence="8">
    <location>
        <begin position="287"/>
        <end position="315"/>
    </location>
</feature>
<evidence type="ECO:0000256" key="2">
    <source>
        <dbReference type="ARBA" id="ARBA00006387"/>
    </source>
</evidence>
<feature type="transmembrane region" description="Helical" evidence="8">
    <location>
        <begin position="163"/>
        <end position="183"/>
    </location>
</feature>
<dbReference type="PANTHER" id="PTHR13148:SF0">
    <property type="entry name" value="POST-GPI ATTACHMENT TO PROTEINS FACTOR 3"/>
    <property type="match status" value="1"/>
</dbReference>
<keyword evidence="5" id="KW-0732">Signal</keyword>
<evidence type="ECO:0000313" key="9">
    <source>
        <dbReference type="Proteomes" id="UP000887581"/>
    </source>
</evidence>
<keyword evidence="9" id="KW-1185">Reference proteome</keyword>
<proteinExistence type="inferred from homology"/>
<feature type="transmembrane region" description="Helical" evidence="8">
    <location>
        <begin position="195"/>
        <end position="214"/>
    </location>
</feature>
<keyword evidence="7 8" id="KW-0472">Membrane</keyword>
<comment type="subcellular location">
    <subcellularLocation>
        <location evidence="1">Endomembrane system</location>
        <topology evidence="1">Multi-pass membrane protein</topology>
    </subcellularLocation>
    <subcellularLocation>
        <location evidence="8">Golgi apparatus membrane</location>
        <topology evidence="8">Multi-pass membrane protein</topology>
    </subcellularLocation>
</comment>
<feature type="transmembrane region" description="Helical" evidence="8">
    <location>
        <begin position="226"/>
        <end position="248"/>
    </location>
</feature>
<evidence type="ECO:0000256" key="4">
    <source>
        <dbReference type="ARBA" id="ARBA00022692"/>
    </source>
</evidence>
<evidence type="ECO:0000256" key="1">
    <source>
        <dbReference type="ARBA" id="ARBA00004127"/>
    </source>
</evidence>
<comment type="function">
    <text evidence="8">Involved in the lipid remodeling steps of GPI-anchor maturation.</text>
</comment>
<dbReference type="Proteomes" id="UP000887581">
    <property type="component" value="Unplaced"/>
</dbReference>
<dbReference type="GO" id="GO:0006506">
    <property type="term" value="P:GPI anchor biosynthetic process"/>
    <property type="evidence" value="ECO:0007669"/>
    <property type="project" value="UniProtKB-KW"/>
</dbReference>
<dbReference type="Pfam" id="PF04080">
    <property type="entry name" value="Per1"/>
    <property type="match status" value="1"/>
</dbReference>
<dbReference type="GO" id="GO:0016788">
    <property type="term" value="F:hydrolase activity, acting on ester bonds"/>
    <property type="evidence" value="ECO:0007669"/>
    <property type="project" value="TreeGrafter"/>
</dbReference>
<dbReference type="InterPro" id="IPR007217">
    <property type="entry name" value="Per1-like"/>
</dbReference>
<evidence type="ECO:0000256" key="5">
    <source>
        <dbReference type="ARBA" id="ARBA00022729"/>
    </source>
</evidence>
<keyword evidence="3 8" id="KW-0337">GPI-anchor biosynthesis</keyword>
<comment type="similarity">
    <text evidence="2 8">Belongs to the PGAP3 family.</text>
</comment>
<evidence type="ECO:0000313" key="10">
    <source>
        <dbReference type="WBParaSite" id="sdigi.contig247.g6652.t1"/>
    </source>
</evidence>
<accession>A0A915PTR4</accession>
<feature type="transmembrane region" description="Helical" evidence="8">
    <location>
        <begin position="119"/>
        <end position="143"/>
    </location>
</feature>
<evidence type="ECO:0000256" key="8">
    <source>
        <dbReference type="RuleBase" id="RU365066"/>
    </source>
</evidence>
<evidence type="ECO:0000256" key="6">
    <source>
        <dbReference type="ARBA" id="ARBA00022989"/>
    </source>
</evidence>
<keyword evidence="4 8" id="KW-0812">Transmembrane</keyword>
<dbReference type="GO" id="GO:0005789">
    <property type="term" value="C:endoplasmic reticulum membrane"/>
    <property type="evidence" value="ECO:0007669"/>
    <property type="project" value="TreeGrafter"/>
</dbReference>
<dbReference type="AlphaFoldDB" id="A0A915PTR4"/>
<sequence length="355" mass="41783">MHRSCLLRTIQSFAVCFGLLELFKVGIAWDKRRLAINVFALTVLTKPVDGSVGDRHHIYLECIETCIIRYGCPKKYDESGWIFGDCFRCRYSCMWKTVKYFNDVLRVSVPQFYGKWPFLAIWLPFILPVPELGSVLFSILNLLTTLSMYRTVKRLHRSNRLKIVWTAYSVIGIAMWTCSAIFHWADFWLTEYLDYFAACAFIVFALFVSISFTVKSLQNCYKGRVLWSFLFIILLYLYANHIYGLMVYFDYGYNMKMCIACSLLTAVIYYIWLVQQWKLRDRSSRRSLPYLAVVVTWGLLSVLLEVLDFVPIYWIIDAHSLFHLSTVPLPLLMSRFILLEDAYEMERKMENIKQT</sequence>
<keyword evidence="8" id="KW-0333">Golgi apparatus</keyword>
<evidence type="ECO:0000256" key="7">
    <source>
        <dbReference type="ARBA" id="ARBA00023136"/>
    </source>
</evidence>
<dbReference type="GO" id="GO:0000139">
    <property type="term" value="C:Golgi membrane"/>
    <property type="evidence" value="ECO:0007669"/>
    <property type="project" value="UniProtKB-SubCell"/>
</dbReference>
<dbReference type="WBParaSite" id="sdigi.contig247.g6652.t1">
    <property type="protein sequence ID" value="sdigi.contig247.g6652.t1"/>
    <property type="gene ID" value="sdigi.contig247.g6652"/>
</dbReference>
<evidence type="ECO:0000256" key="3">
    <source>
        <dbReference type="ARBA" id="ARBA00022502"/>
    </source>
</evidence>
<dbReference type="PANTHER" id="PTHR13148">
    <property type="entry name" value="PER1-RELATED"/>
    <property type="match status" value="1"/>
</dbReference>
<protein>
    <recommendedName>
        <fullName evidence="8">Post-GPI attachment to proteins factor 3</fullName>
    </recommendedName>
</protein>
<name>A0A915PTR4_9BILA</name>
<reference evidence="10" key="1">
    <citation type="submission" date="2022-11" db="UniProtKB">
        <authorList>
            <consortium name="WormBaseParasite"/>
        </authorList>
    </citation>
    <scope>IDENTIFICATION</scope>
</reference>
<organism evidence="9 10">
    <name type="scientific">Setaria digitata</name>
    <dbReference type="NCBI Taxonomy" id="48799"/>
    <lineage>
        <taxon>Eukaryota</taxon>
        <taxon>Metazoa</taxon>
        <taxon>Ecdysozoa</taxon>
        <taxon>Nematoda</taxon>
        <taxon>Chromadorea</taxon>
        <taxon>Rhabditida</taxon>
        <taxon>Spirurina</taxon>
        <taxon>Spiruromorpha</taxon>
        <taxon>Filarioidea</taxon>
        <taxon>Setariidae</taxon>
        <taxon>Setaria</taxon>
    </lineage>
</organism>
<feature type="transmembrane region" description="Helical" evidence="8">
    <location>
        <begin position="254"/>
        <end position="275"/>
    </location>
</feature>